<dbReference type="SUPFAM" id="SSF103196">
    <property type="entry name" value="Roadblock/LC7 domain"/>
    <property type="match status" value="1"/>
</dbReference>
<name>A0A7C6AF72_UNCW3</name>
<dbReference type="AlphaFoldDB" id="A0A7C6AF72"/>
<gene>
    <name evidence="1" type="ORF">ENV70_04060</name>
</gene>
<dbReference type="Gene3D" id="3.30.450.30">
    <property type="entry name" value="Dynein light chain 2a, cytoplasmic"/>
    <property type="match status" value="1"/>
</dbReference>
<dbReference type="EMBL" id="DTHJ01000085">
    <property type="protein sequence ID" value="HHS62776.1"/>
    <property type="molecule type" value="Genomic_DNA"/>
</dbReference>
<dbReference type="InterPro" id="IPR037587">
    <property type="entry name" value="LAMTOR2-like"/>
</dbReference>
<dbReference type="GO" id="GO:0060090">
    <property type="term" value="F:molecular adaptor activity"/>
    <property type="evidence" value="ECO:0007669"/>
    <property type="project" value="InterPro"/>
</dbReference>
<evidence type="ECO:0000313" key="1">
    <source>
        <dbReference type="EMBL" id="HHS62776.1"/>
    </source>
</evidence>
<dbReference type="GO" id="GO:0005085">
    <property type="term" value="F:guanyl-nucleotide exchange factor activity"/>
    <property type="evidence" value="ECO:0007669"/>
    <property type="project" value="InterPro"/>
</dbReference>
<dbReference type="PANTHER" id="PTHR13323">
    <property type="entry name" value="LATE ENDOSOMAL/LYSOSOMAL MP1 INTERACTING PROTEIN"/>
    <property type="match status" value="1"/>
</dbReference>
<proteinExistence type="predicted"/>
<comment type="caution">
    <text evidence="1">The sequence shown here is derived from an EMBL/GenBank/DDBJ whole genome shotgun (WGS) entry which is preliminary data.</text>
</comment>
<reference evidence="1" key="1">
    <citation type="journal article" date="2020" name="mSystems">
        <title>Genome- and Community-Level Interaction Insights into Carbon Utilization and Element Cycling Functions of Hydrothermarchaeota in Hydrothermal Sediment.</title>
        <authorList>
            <person name="Zhou Z."/>
            <person name="Liu Y."/>
            <person name="Xu W."/>
            <person name="Pan J."/>
            <person name="Luo Z.H."/>
            <person name="Li M."/>
        </authorList>
    </citation>
    <scope>NUCLEOTIDE SEQUENCE [LARGE SCALE GENOMIC DNA]</scope>
    <source>
        <strain evidence="1">SpSt-783</strain>
    </source>
</reference>
<accession>A0A7C6AF72</accession>
<sequence length="135" mass="15135">MKGNFATITLTNAQIEKLEKLLGDFYSQTNVIWSMLITSSGHLLVQRGFTRSFDVLTIAALTCNIFNSTMELAHIIGEKNFFELLQEGGRASLYYVAFDGDYLLVSLFDDRTIPGVVKVASEEFTKNVKSILRIV</sequence>
<dbReference type="GO" id="GO:0032008">
    <property type="term" value="P:positive regulation of TOR signaling"/>
    <property type="evidence" value="ECO:0007669"/>
    <property type="project" value="InterPro"/>
</dbReference>
<organism evidence="1">
    <name type="scientific">candidate division WOR-3 bacterium</name>
    <dbReference type="NCBI Taxonomy" id="2052148"/>
    <lineage>
        <taxon>Bacteria</taxon>
        <taxon>Bacteria division WOR-3</taxon>
    </lineage>
</organism>
<protein>
    <submittedName>
        <fullName evidence="1">Roadblock/LC7 domain-containing protein</fullName>
    </submittedName>
</protein>